<dbReference type="GO" id="GO:0006730">
    <property type="term" value="P:one-carbon metabolic process"/>
    <property type="evidence" value="ECO:0007669"/>
    <property type="project" value="UniProtKB-KW"/>
</dbReference>
<dbReference type="InterPro" id="IPR042172">
    <property type="entry name" value="Adenosylhomocyst_ase-like_sf"/>
</dbReference>
<dbReference type="Gene3D" id="3.40.50.720">
    <property type="entry name" value="NAD(P)-binding Rossmann-like Domain"/>
    <property type="match status" value="1"/>
</dbReference>
<comment type="cofactor">
    <cofactor evidence="1">
        <name>NAD(+)</name>
        <dbReference type="ChEBI" id="CHEBI:57540"/>
    </cofactor>
</comment>
<reference evidence="6 7" key="1">
    <citation type="submission" date="2013-07" db="EMBL/GenBank/DDBJ databases">
        <title>Genome of Archaeoglobus fulgidus.</title>
        <authorList>
            <person name="Fiebig A."/>
            <person name="Birkeland N.-K."/>
        </authorList>
    </citation>
    <scope>NUCLEOTIDE SEQUENCE [LARGE SCALE GENOMIC DNA]</scope>
    <source>
        <strain evidence="6 7">DSM 8774</strain>
    </source>
</reference>
<dbReference type="EC" id="3.3.1.1" evidence="6"/>
<dbReference type="PANTHER" id="PTHR23420">
    <property type="entry name" value="ADENOSYLHOMOCYSTEINASE"/>
    <property type="match status" value="1"/>
</dbReference>
<dbReference type="AlphaFoldDB" id="A0A075WCP7"/>
<dbReference type="SUPFAM" id="SSF51735">
    <property type="entry name" value="NAD(P)-binding Rossmann-fold domains"/>
    <property type="match status" value="1"/>
</dbReference>
<dbReference type="PANTHER" id="PTHR23420:SF0">
    <property type="entry name" value="ADENOSYLHOMOCYSTEINASE"/>
    <property type="match status" value="1"/>
</dbReference>
<dbReference type="GO" id="GO:0004013">
    <property type="term" value="F:adenosylhomocysteinase activity"/>
    <property type="evidence" value="ECO:0007669"/>
    <property type="project" value="TreeGrafter"/>
</dbReference>
<dbReference type="KEGG" id="afg:AFULGI_00009750"/>
<evidence type="ECO:0000259" key="5">
    <source>
        <dbReference type="SMART" id="SM00997"/>
    </source>
</evidence>
<dbReference type="NCBIfam" id="NF004008">
    <property type="entry name" value="PRK05476.3-1"/>
    <property type="match status" value="1"/>
</dbReference>
<evidence type="ECO:0000313" key="6">
    <source>
        <dbReference type="EMBL" id="AIG97761.1"/>
    </source>
</evidence>
<evidence type="ECO:0000256" key="3">
    <source>
        <dbReference type="ARBA" id="ARBA00022563"/>
    </source>
</evidence>
<comment type="similarity">
    <text evidence="2">Belongs to the adenosylhomocysteinase family.</text>
</comment>
<dbReference type="Pfam" id="PF00670">
    <property type="entry name" value="AdoHcyase_NAD"/>
    <property type="match status" value="1"/>
</dbReference>
<keyword evidence="3" id="KW-0554">One-carbon metabolism</keyword>
<dbReference type="InterPro" id="IPR015878">
    <property type="entry name" value="Ado_hCys_hydrolase_NAD-bd"/>
</dbReference>
<dbReference type="Proteomes" id="UP000028501">
    <property type="component" value="Chromosome"/>
</dbReference>
<dbReference type="SMART" id="SM00996">
    <property type="entry name" value="AdoHcyase"/>
    <property type="match status" value="1"/>
</dbReference>
<keyword evidence="4" id="KW-0520">NAD</keyword>
<dbReference type="InterPro" id="IPR000043">
    <property type="entry name" value="Adenosylhomocysteinase-like"/>
</dbReference>
<organism evidence="6 7">
    <name type="scientific">Archaeoglobus fulgidus DSM 8774</name>
    <dbReference type="NCBI Taxonomy" id="1344584"/>
    <lineage>
        <taxon>Archaea</taxon>
        <taxon>Methanobacteriati</taxon>
        <taxon>Methanobacteriota</taxon>
        <taxon>Archaeoglobi</taxon>
        <taxon>Archaeoglobales</taxon>
        <taxon>Archaeoglobaceae</taxon>
        <taxon>Archaeoglobus</taxon>
    </lineage>
</organism>
<feature type="domain" description="S-adenosyl-L-homocysteine hydrolase NAD binding" evidence="5">
    <location>
        <begin position="141"/>
        <end position="289"/>
    </location>
</feature>
<evidence type="ECO:0000256" key="2">
    <source>
        <dbReference type="ARBA" id="ARBA00007122"/>
    </source>
</evidence>
<name>A0A075WCP7_ARCFL</name>
<dbReference type="Gene3D" id="3.40.50.1480">
    <property type="entry name" value="Adenosylhomocysteinase-like"/>
    <property type="match status" value="1"/>
</dbReference>
<proteinExistence type="inferred from homology"/>
<dbReference type="GO" id="GO:0033353">
    <property type="term" value="P:S-adenosylmethionine cycle"/>
    <property type="evidence" value="ECO:0007669"/>
    <property type="project" value="TreeGrafter"/>
</dbReference>
<dbReference type="InterPro" id="IPR020082">
    <property type="entry name" value="S-Ado-L-homoCys_hydrolase_CS"/>
</dbReference>
<accession>A0A075WCP7</accession>
<evidence type="ECO:0000256" key="1">
    <source>
        <dbReference type="ARBA" id="ARBA00001911"/>
    </source>
</evidence>
<dbReference type="GeneID" id="24794488"/>
<evidence type="ECO:0000313" key="7">
    <source>
        <dbReference type="Proteomes" id="UP000028501"/>
    </source>
</evidence>
<gene>
    <name evidence="6" type="ORF">AFULGI_00009750</name>
</gene>
<sequence length="336" mass="37466">MISVDWYHRRMKLVRKFARDIEVDELAICIPLEYKSACLIYELSRYTNVYAAKLDDFSTKPEVVSWLKEKGVEVKMKRDVVNAEYFLDCAAVLSRVAVKSGKERLKVVELTKTGEEYLRKMDVRMKAISLDSSTLKGTGENTHGTAFGLLDALLRLNVFLPGKKALILGFGRVGRGCARLLKSVGCDVAVWDNDETRQIEALYEGFRVEKDFTAEVVVTCTGVKGVLGKEELEEISDGSIILNMGAEMEIEPAGELIKDYGLVKEYEIAGKRYFLVADGYAANLALGSGTPIEVMDRTFSAAILALNHLSRSDFDGIIPLPHHIESTILEAIMMYK</sequence>
<dbReference type="EMBL" id="CP006577">
    <property type="protein sequence ID" value="AIG97761.1"/>
    <property type="molecule type" value="Genomic_DNA"/>
</dbReference>
<dbReference type="HOGENOM" id="CLU_851526_0_0_2"/>
<protein>
    <submittedName>
        <fullName evidence="6">S-adenosylhomocysteine hydrolase</fullName>
        <ecNumber evidence="6">3.3.1.1</ecNumber>
    </submittedName>
</protein>
<dbReference type="InterPro" id="IPR036291">
    <property type="entry name" value="NAD(P)-bd_dom_sf"/>
</dbReference>
<dbReference type="SUPFAM" id="SSF52283">
    <property type="entry name" value="Formate/glycerate dehydrogenase catalytic domain-like"/>
    <property type="match status" value="1"/>
</dbReference>
<keyword evidence="6" id="KW-0378">Hydrolase</keyword>
<dbReference type="SMART" id="SM00997">
    <property type="entry name" value="AdoHcyase_NAD"/>
    <property type="match status" value="1"/>
</dbReference>
<dbReference type="GO" id="GO:0005829">
    <property type="term" value="C:cytosol"/>
    <property type="evidence" value="ECO:0007669"/>
    <property type="project" value="TreeGrafter"/>
</dbReference>
<evidence type="ECO:0000256" key="4">
    <source>
        <dbReference type="ARBA" id="ARBA00023027"/>
    </source>
</evidence>
<dbReference type="PROSITE" id="PS00739">
    <property type="entry name" value="ADOHCYASE_2"/>
    <property type="match status" value="1"/>
</dbReference>
<dbReference type="RefSeq" id="WP_086975767.1">
    <property type="nucleotide sequence ID" value="NZ_CP006577.1"/>
</dbReference>